<keyword evidence="7" id="KW-1185">Reference proteome</keyword>
<dbReference type="Gene3D" id="2.40.30.10">
    <property type="entry name" value="Translation factors"/>
    <property type="match status" value="1"/>
</dbReference>
<dbReference type="PRINTS" id="PR00315">
    <property type="entry name" value="ELONGATNFCT"/>
</dbReference>
<dbReference type="InterPro" id="IPR000640">
    <property type="entry name" value="EFG_V-like"/>
</dbReference>
<dbReference type="InterPro" id="IPR000795">
    <property type="entry name" value="T_Tr_GTP-bd_dom"/>
</dbReference>
<feature type="domain" description="Tr-type G" evidence="5">
    <location>
        <begin position="38"/>
        <end position="265"/>
    </location>
</feature>
<reference evidence="6 7" key="1">
    <citation type="submission" date="2018-08" db="EMBL/GenBank/DDBJ databases">
        <title>A genome reference for cultivated species of the human gut microbiota.</title>
        <authorList>
            <person name="Zou Y."/>
            <person name="Xue W."/>
            <person name="Luo G."/>
        </authorList>
    </citation>
    <scope>NUCLEOTIDE SEQUENCE [LARGE SCALE GENOMIC DNA]</scope>
    <source>
        <strain evidence="6 7">AF37-2AT</strain>
    </source>
</reference>
<dbReference type="InterPro" id="IPR035647">
    <property type="entry name" value="EFG_III/V"/>
</dbReference>
<dbReference type="InterPro" id="IPR035650">
    <property type="entry name" value="Tet_C"/>
</dbReference>
<dbReference type="InterPro" id="IPR009000">
    <property type="entry name" value="Transl_B-barrel_sf"/>
</dbReference>
<dbReference type="EMBL" id="QVLX01000002">
    <property type="protein sequence ID" value="RGE88927.1"/>
    <property type="molecule type" value="Genomic_DNA"/>
</dbReference>
<dbReference type="SUPFAM" id="SSF52540">
    <property type="entry name" value="P-loop containing nucleoside triphosphate hydrolases"/>
    <property type="match status" value="1"/>
</dbReference>
<gene>
    <name evidence="6" type="ORF">DW016_05350</name>
</gene>
<keyword evidence="4" id="KW-0046">Antibiotic resistance</keyword>
<dbReference type="GO" id="GO:0003924">
    <property type="term" value="F:GTPase activity"/>
    <property type="evidence" value="ECO:0007669"/>
    <property type="project" value="InterPro"/>
</dbReference>
<evidence type="ECO:0000313" key="6">
    <source>
        <dbReference type="EMBL" id="RGE88927.1"/>
    </source>
</evidence>
<dbReference type="Gene3D" id="3.30.70.870">
    <property type="entry name" value="Elongation Factor G (Translational Gtpase), domain 3"/>
    <property type="match status" value="1"/>
</dbReference>
<dbReference type="SUPFAM" id="SSF54211">
    <property type="entry name" value="Ribosomal protein S5 domain 2-like"/>
    <property type="match status" value="1"/>
</dbReference>
<keyword evidence="1" id="KW-0547">Nucleotide-binding</keyword>
<evidence type="ECO:0000256" key="2">
    <source>
        <dbReference type="ARBA" id="ARBA00022917"/>
    </source>
</evidence>
<keyword evidence="3" id="KW-0342">GTP-binding</keyword>
<dbReference type="Proteomes" id="UP000261080">
    <property type="component" value="Unassembled WGS sequence"/>
</dbReference>
<dbReference type="GO" id="GO:0006412">
    <property type="term" value="P:translation"/>
    <property type="evidence" value="ECO:0007669"/>
    <property type="project" value="UniProtKB-KW"/>
</dbReference>
<evidence type="ECO:0000256" key="1">
    <source>
        <dbReference type="ARBA" id="ARBA00022741"/>
    </source>
</evidence>
<dbReference type="PROSITE" id="PS51722">
    <property type="entry name" value="G_TR_2"/>
    <property type="match status" value="1"/>
</dbReference>
<dbReference type="InterPro" id="IPR014721">
    <property type="entry name" value="Ribsml_uS5_D2-typ_fold_subgr"/>
</dbReference>
<dbReference type="Gene3D" id="3.30.70.240">
    <property type="match status" value="1"/>
</dbReference>
<evidence type="ECO:0000259" key="5">
    <source>
        <dbReference type="PROSITE" id="PS51722"/>
    </source>
</evidence>
<keyword evidence="2" id="KW-0648">Protein biosynthesis</keyword>
<dbReference type="Pfam" id="PF05991">
    <property type="entry name" value="NYN_YacP"/>
    <property type="match status" value="1"/>
</dbReference>
<dbReference type="InterPro" id="IPR005517">
    <property type="entry name" value="Transl_elong_EFG/EF2_IV"/>
</dbReference>
<evidence type="ECO:0000256" key="4">
    <source>
        <dbReference type="ARBA" id="ARBA00023251"/>
    </source>
</evidence>
<evidence type="ECO:0000313" key="7">
    <source>
        <dbReference type="Proteomes" id="UP000261080"/>
    </source>
</evidence>
<dbReference type="SUPFAM" id="SSF54980">
    <property type="entry name" value="EF-G C-terminal domain-like"/>
    <property type="match status" value="2"/>
</dbReference>
<organism evidence="6 7">
    <name type="scientific">Sellimonas intestinalis</name>
    <dbReference type="NCBI Taxonomy" id="1653434"/>
    <lineage>
        <taxon>Bacteria</taxon>
        <taxon>Bacillati</taxon>
        <taxon>Bacillota</taxon>
        <taxon>Clostridia</taxon>
        <taxon>Lachnospirales</taxon>
        <taxon>Lachnospiraceae</taxon>
        <taxon>Sellimonas</taxon>
    </lineage>
</organism>
<dbReference type="InterPro" id="IPR041095">
    <property type="entry name" value="EFG_II"/>
</dbReference>
<dbReference type="CDD" id="cd10912">
    <property type="entry name" value="PIN_YacP-like"/>
    <property type="match status" value="1"/>
</dbReference>
<name>A0A3E3K4D6_9FIRM</name>
<dbReference type="PANTHER" id="PTHR43261:SF1">
    <property type="entry name" value="RIBOSOME-RELEASING FACTOR 2, MITOCHONDRIAL"/>
    <property type="match status" value="1"/>
</dbReference>
<dbReference type="CDD" id="cd03711">
    <property type="entry name" value="Tet_C"/>
    <property type="match status" value="1"/>
</dbReference>
<dbReference type="SMART" id="SM00838">
    <property type="entry name" value="EFG_C"/>
    <property type="match status" value="1"/>
</dbReference>
<dbReference type="Pfam" id="PF00009">
    <property type="entry name" value="GTP_EFTU"/>
    <property type="match status" value="1"/>
</dbReference>
<dbReference type="InterPro" id="IPR010298">
    <property type="entry name" value="YacP-like"/>
</dbReference>
<dbReference type="Gene3D" id="3.30.230.10">
    <property type="match status" value="1"/>
</dbReference>
<dbReference type="NCBIfam" id="TIGR00231">
    <property type="entry name" value="small_GTP"/>
    <property type="match status" value="1"/>
</dbReference>
<dbReference type="SUPFAM" id="SSF50447">
    <property type="entry name" value="Translation proteins"/>
    <property type="match status" value="1"/>
</dbReference>
<dbReference type="AlphaFoldDB" id="A0A3E3K4D6"/>
<dbReference type="InterPro" id="IPR020568">
    <property type="entry name" value="Ribosomal_Su5_D2-typ_SF"/>
</dbReference>
<dbReference type="GO" id="GO:0005525">
    <property type="term" value="F:GTP binding"/>
    <property type="evidence" value="ECO:0007669"/>
    <property type="project" value="UniProtKB-KW"/>
</dbReference>
<dbReference type="Pfam" id="PF03764">
    <property type="entry name" value="EFG_IV"/>
    <property type="match status" value="1"/>
</dbReference>
<dbReference type="OrthoDB" id="9801472at2"/>
<comment type="caution">
    <text evidence="6">The sequence shown here is derived from an EMBL/GenBank/DDBJ whole genome shotgun (WGS) entry which is preliminary data.</text>
</comment>
<dbReference type="InterPro" id="IPR005225">
    <property type="entry name" value="Small_GTP-bd"/>
</dbReference>
<dbReference type="SMART" id="SM00889">
    <property type="entry name" value="EFG_IV"/>
    <property type="match status" value="1"/>
</dbReference>
<dbReference type="Pfam" id="PF14492">
    <property type="entry name" value="EFG_III"/>
    <property type="match status" value="1"/>
</dbReference>
<dbReference type="Gene3D" id="3.40.50.300">
    <property type="entry name" value="P-loop containing nucleotide triphosphate hydrolases"/>
    <property type="match status" value="1"/>
</dbReference>
<accession>A0A3E3K4D6</accession>
<dbReference type="PANTHER" id="PTHR43261">
    <property type="entry name" value="TRANSLATION ELONGATION FACTOR G-RELATED"/>
    <property type="match status" value="1"/>
</dbReference>
<evidence type="ECO:0000256" key="3">
    <source>
        <dbReference type="ARBA" id="ARBA00023134"/>
    </source>
</evidence>
<dbReference type="GO" id="GO:0046677">
    <property type="term" value="P:response to antibiotic"/>
    <property type="evidence" value="ECO:0007669"/>
    <property type="project" value="UniProtKB-KW"/>
</dbReference>
<sequence length="933" mass="106076">MIGKYRLRLLSVISLCLCNDRIERGILVEDTSENTRLSNQICLGLVAHVDSGKTTLAESILFQSGRIRTMGRVDHKDAFLDTYELEKSRGITIFSKQAQTNIGEKQVTLLDTPGHADFSAEMERTLQVLDYAVLVISGPDGVQGQVRTLWTLLDRYRIPVFLFVNKMDQPGTDRAKILRGLKEELDERCVDFGSDQDKDLFLENIAVCEDSLLESYLETGEIEEETVRILVRERKLFPCCFGSALKMQGVEEFLGVLDTYMAIPRYPEKFGAKVYKIARDQTGIRLSYMKITGGTLRVKDVLSGQQKDYPDKIWEEKVHQIRIYSGSTFQSVEETGAGSICAIAGLDSTWSGEGIGVEPDAQVPILEPVLSYQVLFPDGEDLHLMLLKLREIEEEVPELHIVWNEQTEEIHVQVMGEVQIEILQNMISERFGVRTEFSSGSIVYKETITKRVEGIGHFEPLRHYAEVHLILEPGERGSGLVLENQCSDDMLDKNWQRLIMTHLAERKHPGVLTGSEITDLKVILAAGRAHIKHTEGGDFRQATYRAVRQGLMKAESILLEPVYDFVLEVPQENVGRAMTDIQKMGGTFAPPEQSMDQTILRGSVPVSEVQDYQMEVVAYTKGQGRMSCTLRGYEPCHNSEEIVEATGYRAKNDSDNPAGSIFCSHGTGFYVEWDEVEKHMHVERVLKEEKPEVKTETTPRSYTLTSSYGWGDEKELEEIFKRTYGSGQERKYGYQKQRTAALAPKTVSARKKEESEEYLLVDGYNIIFAWEELKELSKVNIQAARDKLMDILSNYQGYKKQTLILVFDAYKVEGQMGEVQKYHNIYVVYTKEAETADQYIEKTVHKIGRTHQVTVATSDGLEQIIIMGAGARRLSAKGLKEDIEQANIDIRENYLGQYERKGKTYLFDQLSEEMTDFMEEIRKGRKQFQGFKK</sequence>
<dbReference type="Pfam" id="PF00679">
    <property type="entry name" value="EFG_C"/>
    <property type="match status" value="1"/>
</dbReference>
<proteinExistence type="predicted"/>
<dbReference type="InterPro" id="IPR027417">
    <property type="entry name" value="P-loop_NTPase"/>
</dbReference>
<protein>
    <submittedName>
        <fullName evidence="6">GTP-binding protein</fullName>
    </submittedName>
</protein>
<dbReference type="GO" id="GO:0032790">
    <property type="term" value="P:ribosome disassembly"/>
    <property type="evidence" value="ECO:0007669"/>
    <property type="project" value="TreeGrafter"/>
</dbReference>